<evidence type="ECO:0000259" key="8">
    <source>
        <dbReference type="Pfam" id="PF00892"/>
    </source>
</evidence>
<dbReference type="Pfam" id="PF00892">
    <property type="entry name" value="EamA"/>
    <property type="match status" value="2"/>
</dbReference>
<dbReference type="STRING" id="673521.SAMN05660991_00468"/>
<feature type="transmembrane region" description="Helical" evidence="7">
    <location>
        <begin position="103"/>
        <end position="125"/>
    </location>
</feature>
<keyword evidence="5 7" id="KW-0472">Membrane</keyword>
<comment type="similarity">
    <text evidence="2">Belongs to the EamA transporter family.</text>
</comment>
<dbReference type="Gene3D" id="1.10.3730.20">
    <property type="match status" value="2"/>
</dbReference>
<protein>
    <submittedName>
        <fullName evidence="9">O-acetylserine/cysteine efflux transporter</fullName>
    </submittedName>
</protein>
<evidence type="ECO:0000256" key="5">
    <source>
        <dbReference type="ARBA" id="ARBA00023136"/>
    </source>
</evidence>
<evidence type="ECO:0000313" key="10">
    <source>
        <dbReference type="Proteomes" id="UP000198960"/>
    </source>
</evidence>
<dbReference type="EMBL" id="FOEE01000001">
    <property type="protein sequence ID" value="SEO47140.1"/>
    <property type="molecule type" value="Genomic_DNA"/>
</dbReference>
<feature type="transmembrane region" description="Helical" evidence="7">
    <location>
        <begin position="50"/>
        <end position="68"/>
    </location>
</feature>
<dbReference type="RefSeq" id="WP_244524411.1">
    <property type="nucleotide sequence ID" value="NZ_FOEE01000001.1"/>
</dbReference>
<feature type="transmembrane region" description="Helical" evidence="7">
    <location>
        <begin position="24"/>
        <end position="44"/>
    </location>
</feature>
<comment type="subcellular location">
    <subcellularLocation>
        <location evidence="1">Membrane</location>
        <topology evidence="1">Multi-pass membrane protein</topology>
    </subcellularLocation>
</comment>
<feature type="region of interest" description="Disordered" evidence="6">
    <location>
        <begin position="306"/>
        <end position="334"/>
    </location>
</feature>
<feature type="transmembrane region" description="Helical" evidence="7">
    <location>
        <begin position="159"/>
        <end position="179"/>
    </location>
</feature>
<reference evidence="10" key="1">
    <citation type="submission" date="2016-10" db="EMBL/GenBank/DDBJ databases">
        <authorList>
            <person name="Varghese N."/>
            <person name="Submissions S."/>
        </authorList>
    </citation>
    <scope>NUCLEOTIDE SEQUENCE [LARGE SCALE GENOMIC DNA]</scope>
    <source>
        <strain evidence="10">DSM 45413</strain>
    </source>
</reference>
<dbReference type="InterPro" id="IPR037185">
    <property type="entry name" value="EmrE-like"/>
</dbReference>
<organism evidence="9 10">
    <name type="scientific">Trujillonella endophytica</name>
    <dbReference type="NCBI Taxonomy" id="673521"/>
    <lineage>
        <taxon>Bacteria</taxon>
        <taxon>Bacillati</taxon>
        <taxon>Actinomycetota</taxon>
        <taxon>Actinomycetes</taxon>
        <taxon>Geodermatophilales</taxon>
        <taxon>Geodermatophilaceae</taxon>
        <taxon>Trujillonella</taxon>
    </lineage>
</organism>
<dbReference type="InterPro" id="IPR050638">
    <property type="entry name" value="AA-Vitamin_Transporters"/>
</dbReference>
<evidence type="ECO:0000256" key="7">
    <source>
        <dbReference type="SAM" id="Phobius"/>
    </source>
</evidence>
<keyword evidence="10" id="KW-1185">Reference proteome</keyword>
<evidence type="ECO:0000313" key="9">
    <source>
        <dbReference type="EMBL" id="SEO47140.1"/>
    </source>
</evidence>
<dbReference type="Proteomes" id="UP000198960">
    <property type="component" value="Unassembled WGS sequence"/>
</dbReference>
<feature type="transmembrane region" description="Helical" evidence="7">
    <location>
        <begin position="75"/>
        <end position="97"/>
    </location>
</feature>
<gene>
    <name evidence="9" type="ORF">SAMN05660991_00468</name>
</gene>
<keyword evidence="4 7" id="KW-1133">Transmembrane helix</keyword>
<evidence type="ECO:0000256" key="4">
    <source>
        <dbReference type="ARBA" id="ARBA00022989"/>
    </source>
</evidence>
<accession>A0A1H8PYX5</accession>
<feature type="transmembrane region" description="Helical" evidence="7">
    <location>
        <begin position="134"/>
        <end position="153"/>
    </location>
</feature>
<name>A0A1H8PYX5_9ACTN</name>
<feature type="transmembrane region" description="Helical" evidence="7">
    <location>
        <begin position="230"/>
        <end position="250"/>
    </location>
</feature>
<evidence type="ECO:0000256" key="1">
    <source>
        <dbReference type="ARBA" id="ARBA00004141"/>
    </source>
</evidence>
<sequence>MSSFRWCCTVSARTLDGVPTRDRLLALLVAAVWGLNFPAIHLSLEHFPPFFLVALRFALIAVPTLLLVPRPEVPLRWLLGYGFGFGVLQFVFLYAAMDAGMPTGLASLVLQSSAPFTVVLAGLLLHERLGARQLAGTAVAVAGLGGIAVHRAGLDGGAALLPVVLTLCGGLGWALGNLSSRQARAPRPFRLTLWMTVVPPLPMLAASLLVEGPARIGASLTGLGDREGLLALGGLAFTVVVATLGGSGIWTTLMSRHPSGVVAPFSMLVPVVGTSSAWLLFGEATPPVELACGALVVAGVLLGSRPPRPAGPPRDAASQNPDDTALARTAGSSV</sequence>
<feature type="transmembrane region" description="Helical" evidence="7">
    <location>
        <begin position="262"/>
        <end position="281"/>
    </location>
</feature>
<dbReference type="PANTHER" id="PTHR32322">
    <property type="entry name" value="INNER MEMBRANE TRANSPORTER"/>
    <property type="match status" value="1"/>
</dbReference>
<proteinExistence type="inferred from homology"/>
<dbReference type="GO" id="GO:0016020">
    <property type="term" value="C:membrane"/>
    <property type="evidence" value="ECO:0007669"/>
    <property type="project" value="UniProtKB-SubCell"/>
</dbReference>
<feature type="domain" description="EamA" evidence="8">
    <location>
        <begin position="24"/>
        <end position="147"/>
    </location>
</feature>
<evidence type="ECO:0000256" key="6">
    <source>
        <dbReference type="SAM" id="MobiDB-lite"/>
    </source>
</evidence>
<dbReference type="InterPro" id="IPR000620">
    <property type="entry name" value="EamA_dom"/>
</dbReference>
<feature type="transmembrane region" description="Helical" evidence="7">
    <location>
        <begin position="191"/>
        <end position="210"/>
    </location>
</feature>
<evidence type="ECO:0000256" key="2">
    <source>
        <dbReference type="ARBA" id="ARBA00007362"/>
    </source>
</evidence>
<evidence type="ECO:0000256" key="3">
    <source>
        <dbReference type="ARBA" id="ARBA00022692"/>
    </source>
</evidence>
<dbReference type="AlphaFoldDB" id="A0A1H8PYX5"/>
<feature type="domain" description="EamA" evidence="8">
    <location>
        <begin position="163"/>
        <end position="302"/>
    </location>
</feature>
<dbReference type="PANTHER" id="PTHR32322:SF9">
    <property type="entry name" value="AMINO-ACID METABOLITE EFFLUX PUMP-RELATED"/>
    <property type="match status" value="1"/>
</dbReference>
<keyword evidence="3 7" id="KW-0812">Transmembrane</keyword>
<dbReference type="SUPFAM" id="SSF103481">
    <property type="entry name" value="Multidrug resistance efflux transporter EmrE"/>
    <property type="match status" value="2"/>
</dbReference>